<comment type="caution">
    <text evidence="2">The sequence shown here is derived from an EMBL/GenBank/DDBJ whole genome shotgun (WGS) entry which is preliminary data.</text>
</comment>
<gene>
    <name evidence="2" type="ORF">BCR24_10095</name>
</gene>
<evidence type="ECO:0000313" key="2">
    <source>
        <dbReference type="EMBL" id="OEG23657.1"/>
    </source>
</evidence>
<feature type="transmembrane region" description="Helical" evidence="1">
    <location>
        <begin position="6"/>
        <end position="30"/>
    </location>
</feature>
<dbReference type="AlphaFoldDB" id="A0A1E5HFD0"/>
<protein>
    <submittedName>
        <fullName evidence="2">Uncharacterized protein</fullName>
    </submittedName>
</protein>
<reference evidence="3" key="1">
    <citation type="submission" date="2016-09" db="EMBL/GenBank/DDBJ databases">
        <authorList>
            <person name="Gulvik C.A."/>
        </authorList>
    </citation>
    <scope>NUCLEOTIDE SEQUENCE [LARGE SCALE GENOMIC DNA]</scope>
    <source>
        <strain evidence="3">LMG 26676</strain>
    </source>
</reference>
<keyword evidence="1" id="KW-0812">Transmembrane</keyword>
<accession>A0A1E5HFD0</accession>
<keyword evidence="1" id="KW-0472">Membrane</keyword>
<name>A0A1E5HFD0_9ENTE</name>
<keyword evidence="1" id="KW-1133">Transmembrane helix</keyword>
<proteinExistence type="predicted"/>
<evidence type="ECO:0000313" key="3">
    <source>
        <dbReference type="Proteomes" id="UP000094469"/>
    </source>
</evidence>
<dbReference type="Proteomes" id="UP000094469">
    <property type="component" value="Unassembled WGS sequence"/>
</dbReference>
<feature type="transmembrane region" description="Helical" evidence="1">
    <location>
        <begin position="69"/>
        <end position="89"/>
    </location>
</feature>
<keyword evidence="3" id="KW-1185">Reference proteome</keyword>
<organism evidence="2 3">
    <name type="scientific">Enterococcus ureilyticus</name>
    <dbReference type="NCBI Taxonomy" id="1131292"/>
    <lineage>
        <taxon>Bacteria</taxon>
        <taxon>Bacillati</taxon>
        <taxon>Bacillota</taxon>
        <taxon>Bacilli</taxon>
        <taxon>Lactobacillales</taxon>
        <taxon>Enterococcaceae</taxon>
        <taxon>Enterococcus</taxon>
    </lineage>
</organism>
<evidence type="ECO:0000256" key="1">
    <source>
        <dbReference type="SAM" id="Phobius"/>
    </source>
</evidence>
<dbReference type="OrthoDB" id="2181521at2"/>
<dbReference type="STRING" id="1131292.BCR24_10095"/>
<dbReference type="EMBL" id="MIKC01000002">
    <property type="protein sequence ID" value="OEG23657.1"/>
    <property type="molecule type" value="Genomic_DNA"/>
</dbReference>
<dbReference type="RefSeq" id="WP_069638856.1">
    <property type="nucleotide sequence ID" value="NZ_JAFBEZ010000027.1"/>
</dbReference>
<sequence>MTILDWFFIVSLSIASVGLLFAGTSFYLMIQTKKALNKVKRTKVKKKKKKQKRRKIRELTKKSKKQRTFGIVLSILFLLSTLSAGYSLYYQSMHLSQKDSKAVIQGYYLVDNIEKELQAAKTTDNDVKAGKNIKLLAGQLSSYGIYKATIRNTEQGQKALNKYYKSMKELGINLSSQTDGFFKDETLLNEFEADVAAVKKNQEAVVSYFKINEKALVNKK</sequence>